<keyword evidence="4" id="KW-1185">Reference proteome</keyword>
<sequence length="155" mass="16857">MPGTAPVIAVSAAPSSAETDYLLRLKHPRLAGVVGWVDLAAPSTCGQISDLAINPRFRGIRPMLQDIPETDWLLTAPRADTLATMARMNLTFDALVTPRHLGVLATFAAQNPDLAIVIDHAAKPRLAVGERTRNGWRAWPRWLLIRASIASFPAF</sequence>
<accession>A0ABT8D796</accession>
<organism evidence="3 4">
    <name type="scientific">Paracoccus cavernae</name>
    <dbReference type="NCBI Taxonomy" id="1571207"/>
    <lineage>
        <taxon>Bacteria</taxon>
        <taxon>Pseudomonadati</taxon>
        <taxon>Pseudomonadota</taxon>
        <taxon>Alphaproteobacteria</taxon>
        <taxon>Rhodobacterales</taxon>
        <taxon>Paracoccaceae</taxon>
        <taxon>Paracoccus</taxon>
    </lineage>
</organism>
<reference evidence="4" key="1">
    <citation type="journal article" date="2019" name="Int. J. Syst. Evol. Microbiol.">
        <title>The Global Catalogue of Microorganisms (GCM) 10K type strain sequencing project: providing services to taxonomists for standard genome sequencing and annotation.</title>
        <authorList>
            <consortium name="The Broad Institute Genomics Platform"/>
            <consortium name="The Broad Institute Genome Sequencing Center for Infectious Disease"/>
            <person name="Wu L."/>
            <person name="Ma J."/>
        </authorList>
    </citation>
    <scope>NUCLEOTIDE SEQUENCE [LARGE SCALE GENOMIC DNA]</scope>
    <source>
        <strain evidence="4">CECT 8482</strain>
    </source>
</reference>
<comment type="caution">
    <text evidence="3">The sequence shown here is derived from an EMBL/GenBank/DDBJ whole genome shotgun (WGS) entry which is preliminary data.</text>
</comment>
<evidence type="ECO:0000313" key="3">
    <source>
        <dbReference type="EMBL" id="MDN3712622.1"/>
    </source>
</evidence>
<dbReference type="Proteomes" id="UP001243846">
    <property type="component" value="Unassembled WGS sequence"/>
</dbReference>
<feature type="domain" description="Amidohydrolase-related" evidence="2">
    <location>
        <begin position="27"/>
        <end position="146"/>
    </location>
</feature>
<gene>
    <name evidence="3" type="ORF">QWZ10_14265</name>
</gene>
<dbReference type="Pfam" id="PF04909">
    <property type="entry name" value="Amidohydro_2"/>
    <property type="match status" value="1"/>
</dbReference>
<dbReference type="InterPro" id="IPR006680">
    <property type="entry name" value="Amidohydro-rel"/>
</dbReference>
<dbReference type="InterPro" id="IPR032466">
    <property type="entry name" value="Metal_Hydrolase"/>
</dbReference>
<dbReference type="SUPFAM" id="SSF51556">
    <property type="entry name" value="Metallo-dependent hydrolases"/>
    <property type="match status" value="1"/>
</dbReference>
<dbReference type="Gene3D" id="3.20.20.140">
    <property type="entry name" value="Metal-dependent hydrolases"/>
    <property type="match status" value="1"/>
</dbReference>
<name>A0ABT8D796_9RHOB</name>
<protein>
    <submittedName>
        <fullName evidence="3">Amidohydrolase family protein</fullName>
    </submittedName>
</protein>
<dbReference type="PANTHER" id="PTHR43569:SF2">
    <property type="entry name" value="AMIDOHYDROLASE-RELATED DOMAIN-CONTAINING PROTEIN"/>
    <property type="match status" value="1"/>
</dbReference>
<evidence type="ECO:0000256" key="1">
    <source>
        <dbReference type="ARBA" id="ARBA00038310"/>
    </source>
</evidence>
<comment type="similarity">
    <text evidence="1">Belongs to the metallo-dependent hydrolases superfamily.</text>
</comment>
<dbReference type="EMBL" id="JAUFRC010000001">
    <property type="protein sequence ID" value="MDN3712622.1"/>
    <property type="molecule type" value="Genomic_DNA"/>
</dbReference>
<evidence type="ECO:0000259" key="2">
    <source>
        <dbReference type="Pfam" id="PF04909"/>
    </source>
</evidence>
<evidence type="ECO:0000313" key="4">
    <source>
        <dbReference type="Proteomes" id="UP001243846"/>
    </source>
</evidence>
<dbReference type="InterPro" id="IPR052350">
    <property type="entry name" value="Metallo-dep_Lactonases"/>
</dbReference>
<proteinExistence type="inferred from homology"/>
<dbReference type="PANTHER" id="PTHR43569">
    <property type="entry name" value="AMIDOHYDROLASE"/>
    <property type="match status" value="1"/>
</dbReference>